<name>A0A2P2JPT4_RHIMU</name>
<proteinExistence type="predicted"/>
<sequence length="18" mass="2037">MLETGKSGWLEIIETSDQ</sequence>
<dbReference type="AlphaFoldDB" id="A0A2P2JPT4"/>
<organism evidence="1">
    <name type="scientific">Rhizophora mucronata</name>
    <name type="common">Asiatic mangrove</name>
    <dbReference type="NCBI Taxonomy" id="61149"/>
    <lineage>
        <taxon>Eukaryota</taxon>
        <taxon>Viridiplantae</taxon>
        <taxon>Streptophyta</taxon>
        <taxon>Embryophyta</taxon>
        <taxon>Tracheophyta</taxon>
        <taxon>Spermatophyta</taxon>
        <taxon>Magnoliopsida</taxon>
        <taxon>eudicotyledons</taxon>
        <taxon>Gunneridae</taxon>
        <taxon>Pentapetalae</taxon>
        <taxon>rosids</taxon>
        <taxon>fabids</taxon>
        <taxon>Malpighiales</taxon>
        <taxon>Rhizophoraceae</taxon>
        <taxon>Rhizophora</taxon>
    </lineage>
</organism>
<evidence type="ECO:0000313" key="1">
    <source>
        <dbReference type="EMBL" id="MBW95492.1"/>
    </source>
</evidence>
<accession>A0A2P2JPT4</accession>
<protein>
    <submittedName>
        <fullName evidence="1">Uncharacterized protein</fullName>
    </submittedName>
</protein>
<reference evidence="1" key="1">
    <citation type="submission" date="2018-02" db="EMBL/GenBank/DDBJ databases">
        <title>Rhizophora mucronata_Transcriptome.</title>
        <authorList>
            <person name="Meera S.P."/>
            <person name="Sreeshan A."/>
            <person name="Augustine A."/>
        </authorList>
    </citation>
    <scope>NUCLEOTIDE SEQUENCE</scope>
    <source>
        <tissue evidence="1">Leaf</tissue>
    </source>
</reference>
<dbReference type="EMBL" id="GGEC01015009">
    <property type="protein sequence ID" value="MBW95492.1"/>
    <property type="molecule type" value="Transcribed_RNA"/>
</dbReference>